<dbReference type="InterPro" id="IPR036291">
    <property type="entry name" value="NAD(P)-bd_dom_sf"/>
</dbReference>
<keyword evidence="6" id="KW-1185">Reference proteome</keyword>
<dbReference type="CDD" id="cd05356">
    <property type="entry name" value="17beta-HSD1_like_SDR_c"/>
    <property type="match status" value="1"/>
</dbReference>
<name>A0AAN7QQG9_9MYRT</name>
<dbReference type="GO" id="GO:0005783">
    <property type="term" value="C:endoplasmic reticulum"/>
    <property type="evidence" value="ECO:0007669"/>
    <property type="project" value="TreeGrafter"/>
</dbReference>
<evidence type="ECO:0000256" key="2">
    <source>
        <dbReference type="ARBA" id="ARBA00023002"/>
    </source>
</evidence>
<dbReference type="InterPro" id="IPR002347">
    <property type="entry name" value="SDR_fam"/>
</dbReference>
<dbReference type="EMBL" id="JAXIOK010000004">
    <property type="protein sequence ID" value="KAK4773821.1"/>
    <property type="molecule type" value="Genomic_DNA"/>
</dbReference>
<proteinExistence type="inferred from homology"/>
<keyword evidence="4" id="KW-1133">Transmembrane helix</keyword>
<accession>A0AAN7QQG9</accession>
<keyword evidence="2" id="KW-0560">Oxidoreductase</keyword>
<evidence type="ECO:0000256" key="4">
    <source>
        <dbReference type="SAM" id="Phobius"/>
    </source>
</evidence>
<sequence length="302" mass="32887">MSVSCKNELLHQLSWIPLISGLGLIVLLRHIISFTRWVTAAFLSPPKDLRSRYGSWAIVTGCTDGTGRAFALKLAQRGLNLILVSRNRDKLERLSEELLAVNGHLQVRILALDFSGDISDGVREIEEMAKELDVGVLINNVGVTYPVARFFHEVEDELWRSIVRVNVEGTVRVTRAVLPAMFRRGRGAVVSIGSGGAVVAPSHPLSAIYAATKAFVDQLSRSLHVEYRHHGIDIQCQKAVSKISHAVDLNLSLAAVYMSTVPGSNEEPNLYGIVRALVSDADIWRAGIGAGGLPIGGPWNNL</sequence>
<keyword evidence="1" id="KW-0521">NADP</keyword>
<protein>
    <submittedName>
        <fullName evidence="5">Uncharacterized protein</fullName>
    </submittedName>
</protein>
<evidence type="ECO:0000256" key="3">
    <source>
        <dbReference type="RuleBase" id="RU000363"/>
    </source>
</evidence>
<evidence type="ECO:0000313" key="6">
    <source>
        <dbReference type="Proteomes" id="UP001345219"/>
    </source>
</evidence>
<comment type="similarity">
    <text evidence="3">Belongs to the short-chain dehydrogenases/reductases (SDR) family.</text>
</comment>
<dbReference type="PANTHER" id="PTHR43899:SF26">
    <property type="entry name" value="ENOYL-(ACYL CARRIER) REDUCTASE"/>
    <property type="match status" value="1"/>
</dbReference>
<evidence type="ECO:0000256" key="1">
    <source>
        <dbReference type="ARBA" id="ARBA00022857"/>
    </source>
</evidence>
<dbReference type="PRINTS" id="PR00081">
    <property type="entry name" value="GDHRDH"/>
</dbReference>
<dbReference type="Pfam" id="PF00106">
    <property type="entry name" value="adh_short"/>
    <property type="match status" value="1"/>
</dbReference>
<dbReference type="FunFam" id="3.40.50.720:FF:000137">
    <property type="entry name" value="Hydroxysteroid (17-beta) dehydrogenase 3"/>
    <property type="match status" value="1"/>
</dbReference>
<feature type="transmembrane region" description="Helical" evidence="4">
    <location>
        <begin position="12"/>
        <end position="32"/>
    </location>
</feature>
<dbReference type="Gene3D" id="3.40.50.720">
    <property type="entry name" value="NAD(P)-binding Rossmann-like Domain"/>
    <property type="match status" value="1"/>
</dbReference>
<reference evidence="5 6" key="1">
    <citation type="journal article" date="2023" name="Hortic Res">
        <title>Pangenome of water caltrop reveals structural variations and asymmetric subgenome divergence after allopolyploidization.</title>
        <authorList>
            <person name="Zhang X."/>
            <person name="Chen Y."/>
            <person name="Wang L."/>
            <person name="Yuan Y."/>
            <person name="Fang M."/>
            <person name="Shi L."/>
            <person name="Lu R."/>
            <person name="Comes H.P."/>
            <person name="Ma Y."/>
            <person name="Chen Y."/>
            <person name="Huang G."/>
            <person name="Zhou Y."/>
            <person name="Zheng Z."/>
            <person name="Qiu Y."/>
        </authorList>
    </citation>
    <scope>NUCLEOTIDE SEQUENCE [LARGE SCALE GENOMIC DNA]</scope>
    <source>
        <tissue evidence="5">Roots</tissue>
    </source>
</reference>
<evidence type="ECO:0000313" key="5">
    <source>
        <dbReference type="EMBL" id="KAK4773821.1"/>
    </source>
</evidence>
<comment type="caution">
    <text evidence="5">The sequence shown here is derived from an EMBL/GenBank/DDBJ whole genome shotgun (WGS) entry which is preliminary data.</text>
</comment>
<keyword evidence="4" id="KW-0472">Membrane</keyword>
<dbReference type="GO" id="GO:0045703">
    <property type="term" value="F:ketoreductase activity"/>
    <property type="evidence" value="ECO:0007669"/>
    <property type="project" value="TreeGrafter"/>
</dbReference>
<dbReference type="AlphaFoldDB" id="A0AAN7QQG9"/>
<dbReference type="PANTHER" id="PTHR43899">
    <property type="entry name" value="RH59310P"/>
    <property type="match status" value="1"/>
</dbReference>
<keyword evidence="4" id="KW-0812">Transmembrane</keyword>
<dbReference type="SUPFAM" id="SSF51735">
    <property type="entry name" value="NAD(P)-binding Rossmann-fold domains"/>
    <property type="match status" value="1"/>
</dbReference>
<organism evidence="5 6">
    <name type="scientific">Trapa incisa</name>
    <dbReference type="NCBI Taxonomy" id="236973"/>
    <lineage>
        <taxon>Eukaryota</taxon>
        <taxon>Viridiplantae</taxon>
        <taxon>Streptophyta</taxon>
        <taxon>Embryophyta</taxon>
        <taxon>Tracheophyta</taxon>
        <taxon>Spermatophyta</taxon>
        <taxon>Magnoliopsida</taxon>
        <taxon>eudicotyledons</taxon>
        <taxon>Gunneridae</taxon>
        <taxon>Pentapetalae</taxon>
        <taxon>rosids</taxon>
        <taxon>malvids</taxon>
        <taxon>Myrtales</taxon>
        <taxon>Lythraceae</taxon>
        <taxon>Trapa</taxon>
    </lineage>
</organism>
<dbReference type="PRINTS" id="PR00080">
    <property type="entry name" value="SDRFAMILY"/>
</dbReference>
<dbReference type="Proteomes" id="UP001345219">
    <property type="component" value="Chromosome 22"/>
</dbReference>
<gene>
    <name evidence="5" type="ORF">SAY87_028840</name>
</gene>
<dbReference type="InterPro" id="IPR051019">
    <property type="entry name" value="VLCFA-Steroid_DH"/>
</dbReference>